<evidence type="ECO:0000256" key="2">
    <source>
        <dbReference type="ARBA" id="ARBA00022692"/>
    </source>
</evidence>
<dbReference type="PANTHER" id="PTHR24221:SF248">
    <property type="entry name" value="ABC TRANSPORTER TRANSMEMBRANE REGION"/>
    <property type="match status" value="1"/>
</dbReference>
<reference evidence="11" key="1">
    <citation type="submission" date="2022-04" db="EMBL/GenBank/DDBJ databases">
        <title>Roseomonas acroporae sp. nov., isolated from coral Acropora digitifera.</title>
        <authorList>
            <person name="Sun H."/>
        </authorList>
    </citation>
    <scope>NUCLEOTIDE SEQUENCE</scope>
    <source>
        <strain evidence="11">NAR14</strain>
    </source>
</reference>
<sequence length="607" mass="65857">MPSLALPGGRKETSLTRLLRQCRSQFLAVGVFSGVVNLLQLTVSIYMMQIFDRVLATHNLDTLLYLTLIAIAAIMLLAVLEATRGQVMLRVAGWVEQKVAPEGFTRAIEATLRGSPYRMEALRDLAVCRSYLGSPAVLALYDVPWVPVYLAVIFMLHPVMGWIAVGGAAILFGLTLLNELTTAGLLRRANLAAMATQRRADSIARNAEVIDSMGMLPGVMQRWRESVAEGMPPQQHAADRAAVLVSLTKFFRLAVQVAVLGAGCYLVLQQELTSGASIAGSIILGRALAPVEMLIGGWKQLVQVRQCFQRLQQFLSQPRLRPAGLPLPAPTGRLSVERVSFGFPGQPVPIVKAVQFALAPGESLAVIGPSAAGKTTLIRMLIGTLQPTAGHVRLDDADVYQWLREDFGRYVGYLPQGVELFDGTVFRNIARMGEAEPEAVFEAARLAGCHEMILRLPQGYDTEIGDAGQHLSGGQRQLIGLARAMFGNPKLVVLDEPNSNLDGDSEANLLRALETLKERGTTVVLVSHRPTLVQGVDKVLLLREGAVEMFGPRAEVMKRLMTSPRIAETRPAEARSSESRAPESRSPESRSDDAPNAVRLEASRAAP</sequence>
<dbReference type="Gene3D" id="3.40.50.300">
    <property type="entry name" value="P-loop containing nucleotide triphosphate hydrolases"/>
    <property type="match status" value="1"/>
</dbReference>
<dbReference type="RefSeq" id="WP_248665488.1">
    <property type="nucleotide sequence ID" value="NZ_JALPRX010000009.1"/>
</dbReference>
<dbReference type="GO" id="GO:0005886">
    <property type="term" value="C:plasma membrane"/>
    <property type="evidence" value="ECO:0007669"/>
    <property type="project" value="UniProtKB-SubCell"/>
</dbReference>
<evidence type="ECO:0000313" key="12">
    <source>
        <dbReference type="Proteomes" id="UP001139516"/>
    </source>
</evidence>
<comment type="caution">
    <text evidence="11">The sequence shown here is derived from an EMBL/GenBank/DDBJ whole genome shotgun (WGS) entry which is preliminary data.</text>
</comment>
<dbReference type="SUPFAM" id="SSF90123">
    <property type="entry name" value="ABC transporter transmembrane region"/>
    <property type="match status" value="1"/>
</dbReference>
<feature type="compositionally biased region" description="Basic and acidic residues" evidence="7">
    <location>
        <begin position="567"/>
        <end position="593"/>
    </location>
</feature>
<comment type="subcellular location">
    <subcellularLocation>
        <location evidence="1">Cell membrane</location>
        <topology evidence="1">Multi-pass membrane protein</topology>
    </subcellularLocation>
</comment>
<dbReference type="InterPro" id="IPR039421">
    <property type="entry name" value="Type_1_exporter"/>
</dbReference>
<dbReference type="Gene3D" id="1.20.1560.10">
    <property type="entry name" value="ABC transporter type 1, transmembrane domain"/>
    <property type="match status" value="1"/>
</dbReference>
<name>A0A9X1Y4P5_9PROT</name>
<keyword evidence="5 8" id="KW-1133">Transmembrane helix</keyword>
<keyword evidence="12" id="KW-1185">Reference proteome</keyword>
<keyword evidence="6 8" id="KW-0472">Membrane</keyword>
<dbReference type="InterPro" id="IPR036640">
    <property type="entry name" value="ABC1_TM_sf"/>
</dbReference>
<dbReference type="GO" id="GO:0030253">
    <property type="term" value="P:protein secretion by the type I secretion system"/>
    <property type="evidence" value="ECO:0007669"/>
    <property type="project" value="InterPro"/>
</dbReference>
<feature type="transmembrane region" description="Helical" evidence="8">
    <location>
        <begin position="250"/>
        <end position="268"/>
    </location>
</feature>
<dbReference type="NCBIfam" id="TIGR01842">
    <property type="entry name" value="type_I_sec_PrtD"/>
    <property type="match status" value="1"/>
</dbReference>
<dbReference type="GO" id="GO:0005524">
    <property type="term" value="F:ATP binding"/>
    <property type="evidence" value="ECO:0007669"/>
    <property type="project" value="UniProtKB-KW"/>
</dbReference>
<keyword evidence="2 8" id="KW-0812">Transmembrane</keyword>
<organism evidence="11 12">
    <name type="scientific">Roseomonas acroporae</name>
    <dbReference type="NCBI Taxonomy" id="2937791"/>
    <lineage>
        <taxon>Bacteria</taxon>
        <taxon>Pseudomonadati</taxon>
        <taxon>Pseudomonadota</taxon>
        <taxon>Alphaproteobacteria</taxon>
        <taxon>Acetobacterales</taxon>
        <taxon>Roseomonadaceae</taxon>
        <taxon>Roseomonas</taxon>
    </lineage>
</organism>
<accession>A0A9X1Y4P5</accession>
<evidence type="ECO:0000259" key="9">
    <source>
        <dbReference type="PROSITE" id="PS50893"/>
    </source>
</evidence>
<dbReference type="GO" id="GO:0140359">
    <property type="term" value="F:ABC-type transporter activity"/>
    <property type="evidence" value="ECO:0007669"/>
    <property type="project" value="InterPro"/>
</dbReference>
<dbReference type="Proteomes" id="UP001139516">
    <property type="component" value="Unassembled WGS sequence"/>
</dbReference>
<evidence type="ECO:0000256" key="7">
    <source>
        <dbReference type="SAM" id="MobiDB-lite"/>
    </source>
</evidence>
<protein>
    <submittedName>
        <fullName evidence="11">Type I secretion system permease/ATPase</fullName>
    </submittedName>
</protein>
<dbReference type="InterPro" id="IPR003593">
    <property type="entry name" value="AAA+_ATPase"/>
</dbReference>
<keyword evidence="3" id="KW-0547">Nucleotide-binding</keyword>
<dbReference type="PROSITE" id="PS00211">
    <property type="entry name" value="ABC_TRANSPORTER_1"/>
    <property type="match status" value="1"/>
</dbReference>
<dbReference type="EMBL" id="JALPRX010000009">
    <property type="protein sequence ID" value="MCK8783363.1"/>
    <property type="molecule type" value="Genomic_DNA"/>
</dbReference>
<dbReference type="GO" id="GO:0030256">
    <property type="term" value="C:type I protein secretion system complex"/>
    <property type="evidence" value="ECO:0007669"/>
    <property type="project" value="InterPro"/>
</dbReference>
<dbReference type="AlphaFoldDB" id="A0A9X1Y4P5"/>
<evidence type="ECO:0000256" key="3">
    <source>
        <dbReference type="ARBA" id="ARBA00022741"/>
    </source>
</evidence>
<feature type="transmembrane region" description="Helical" evidence="8">
    <location>
        <begin position="147"/>
        <end position="177"/>
    </location>
</feature>
<dbReference type="InterPro" id="IPR017871">
    <property type="entry name" value="ABC_transporter-like_CS"/>
</dbReference>
<dbReference type="SMART" id="SM00382">
    <property type="entry name" value="AAA"/>
    <property type="match status" value="1"/>
</dbReference>
<dbReference type="PROSITE" id="PS50929">
    <property type="entry name" value="ABC_TM1F"/>
    <property type="match status" value="1"/>
</dbReference>
<keyword evidence="4" id="KW-0067">ATP-binding</keyword>
<dbReference type="InterPro" id="IPR010128">
    <property type="entry name" value="ATPase_T1SS_PrtD-like"/>
</dbReference>
<feature type="domain" description="ABC transmembrane type-1" evidence="10">
    <location>
        <begin position="27"/>
        <end position="303"/>
    </location>
</feature>
<dbReference type="Pfam" id="PF00005">
    <property type="entry name" value="ABC_tran"/>
    <property type="match status" value="1"/>
</dbReference>
<dbReference type="SUPFAM" id="SSF52540">
    <property type="entry name" value="P-loop containing nucleoside triphosphate hydrolases"/>
    <property type="match status" value="1"/>
</dbReference>
<dbReference type="GO" id="GO:0016887">
    <property type="term" value="F:ATP hydrolysis activity"/>
    <property type="evidence" value="ECO:0007669"/>
    <property type="project" value="InterPro"/>
</dbReference>
<dbReference type="GO" id="GO:0034040">
    <property type="term" value="F:ATPase-coupled lipid transmembrane transporter activity"/>
    <property type="evidence" value="ECO:0007669"/>
    <property type="project" value="TreeGrafter"/>
</dbReference>
<feature type="domain" description="ABC transporter" evidence="9">
    <location>
        <begin position="334"/>
        <end position="569"/>
    </location>
</feature>
<feature type="transmembrane region" description="Helical" evidence="8">
    <location>
        <begin position="63"/>
        <end position="80"/>
    </location>
</feature>
<evidence type="ECO:0000256" key="1">
    <source>
        <dbReference type="ARBA" id="ARBA00004651"/>
    </source>
</evidence>
<dbReference type="PROSITE" id="PS50893">
    <property type="entry name" value="ABC_TRANSPORTER_2"/>
    <property type="match status" value="1"/>
</dbReference>
<dbReference type="InterPro" id="IPR027417">
    <property type="entry name" value="P-loop_NTPase"/>
</dbReference>
<evidence type="ECO:0000259" key="10">
    <source>
        <dbReference type="PROSITE" id="PS50929"/>
    </source>
</evidence>
<evidence type="ECO:0000256" key="8">
    <source>
        <dbReference type="SAM" id="Phobius"/>
    </source>
</evidence>
<dbReference type="InterPro" id="IPR003439">
    <property type="entry name" value="ABC_transporter-like_ATP-bd"/>
</dbReference>
<evidence type="ECO:0000256" key="5">
    <source>
        <dbReference type="ARBA" id="ARBA00022989"/>
    </source>
</evidence>
<proteinExistence type="predicted"/>
<evidence type="ECO:0000313" key="11">
    <source>
        <dbReference type="EMBL" id="MCK8783363.1"/>
    </source>
</evidence>
<gene>
    <name evidence="11" type="ORF">M0638_03065</name>
</gene>
<dbReference type="InterPro" id="IPR011527">
    <property type="entry name" value="ABC1_TM_dom"/>
</dbReference>
<evidence type="ECO:0000256" key="6">
    <source>
        <dbReference type="ARBA" id="ARBA00023136"/>
    </source>
</evidence>
<dbReference type="PANTHER" id="PTHR24221">
    <property type="entry name" value="ATP-BINDING CASSETTE SUB-FAMILY B"/>
    <property type="match status" value="1"/>
</dbReference>
<feature type="region of interest" description="Disordered" evidence="7">
    <location>
        <begin position="561"/>
        <end position="607"/>
    </location>
</feature>
<feature type="transmembrane region" description="Helical" evidence="8">
    <location>
        <begin position="26"/>
        <end position="51"/>
    </location>
</feature>
<evidence type="ECO:0000256" key="4">
    <source>
        <dbReference type="ARBA" id="ARBA00022840"/>
    </source>
</evidence>